<keyword evidence="5 9" id="KW-0067">ATP-binding</keyword>
<comment type="catalytic activity">
    <reaction evidence="7">
        <text>L-aspartate + L-glutamine + ATP + H2O = L-asparagine + L-glutamate + AMP + diphosphate + H(+)</text>
        <dbReference type="Rhea" id="RHEA:12228"/>
        <dbReference type="ChEBI" id="CHEBI:15377"/>
        <dbReference type="ChEBI" id="CHEBI:15378"/>
        <dbReference type="ChEBI" id="CHEBI:29985"/>
        <dbReference type="ChEBI" id="CHEBI:29991"/>
        <dbReference type="ChEBI" id="CHEBI:30616"/>
        <dbReference type="ChEBI" id="CHEBI:33019"/>
        <dbReference type="ChEBI" id="CHEBI:58048"/>
        <dbReference type="ChEBI" id="CHEBI:58359"/>
        <dbReference type="ChEBI" id="CHEBI:456215"/>
        <dbReference type="EC" id="6.3.5.4"/>
    </reaction>
</comment>
<comment type="pathway">
    <text evidence="1">Amino-acid biosynthesis; L-asparagine biosynthesis; L-asparagine from L-aspartate (L-Gln route): step 1/1.</text>
</comment>
<proteinExistence type="inferred from homology"/>
<evidence type="ECO:0000256" key="2">
    <source>
        <dbReference type="ARBA" id="ARBA00005752"/>
    </source>
</evidence>
<feature type="active site" description="For GATase activity" evidence="8">
    <location>
        <position position="2"/>
    </location>
</feature>
<keyword evidence="8" id="KW-0061">Asparagine biosynthesis</keyword>
<evidence type="ECO:0000256" key="1">
    <source>
        <dbReference type="ARBA" id="ARBA00005187"/>
    </source>
</evidence>
<feature type="binding site" evidence="9">
    <location>
        <position position="288"/>
    </location>
    <ligand>
        <name>ATP</name>
        <dbReference type="ChEBI" id="CHEBI:30616"/>
    </ligand>
</feature>
<evidence type="ECO:0000259" key="11">
    <source>
        <dbReference type="PROSITE" id="PS51278"/>
    </source>
</evidence>
<feature type="site" description="Important for beta-aspartyl-AMP intermediate formation" evidence="10">
    <location>
        <position position="362"/>
    </location>
</feature>
<dbReference type="PANTHER" id="PTHR43284">
    <property type="entry name" value="ASPARAGINE SYNTHETASE (GLUTAMINE-HYDROLYZING)"/>
    <property type="match status" value="1"/>
</dbReference>
<evidence type="ECO:0000256" key="3">
    <source>
        <dbReference type="ARBA" id="ARBA00012737"/>
    </source>
</evidence>
<organism evidence="12 13">
    <name type="scientific">Roseiconus nitratireducens</name>
    <dbReference type="NCBI Taxonomy" id="2605748"/>
    <lineage>
        <taxon>Bacteria</taxon>
        <taxon>Pseudomonadati</taxon>
        <taxon>Planctomycetota</taxon>
        <taxon>Planctomycetia</taxon>
        <taxon>Pirellulales</taxon>
        <taxon>Pirellulaceae</taxon>
        <taxon>Roseiconus</taxon>
    </lineage>
</organism>
<dbReference type="InterPro" id="IPR014729">
    <property type="entry name" value="Rossmann-like_a/b/a_fold"/>
</dbReference>
<evidence type="ECO:0000256" key="5">
    <source>
        <dbReference type="ARBA" id="ARBA00022840"/>
    </source>
</evidence>
<dbReference type="GO" id="GO:0006529">
    <property type="term" value="P:asparagine biosynthetic process"/>
    <property type="evidence" value="ECO:0007669"/>
    <property type="project" value="UniProtKB-KW"/>
</dbReference>
<dbReference type="GO" id="GO:0004066">
    <property type="term" value="F:asparagine synthase (glutamine-hydrolyzing) activity"/>
    <property type="evidence" value="ECO:0007669"/>
    <property type="project" value="UniProtKB-EC"/>
</dbReference>
<evidence type="ECO:0000256" key="6">
    <source>
        <dbReference type="ARBA" id="ARBA00022962"/>
    </source>
</evidence>
<dbReference type="InterPro" id="IPR001962">
    <property type="entry name" value="Asn_synthase"/>
</dbReference>
<dbReference type="Gene3D" id="3.40.50.620">
    <property type="entry name" value="HUPs"/>
    <property type="match status" value="1"/>
</dbReference>
<dbReference type="PROSITE" id="PS51278">
    <property type="entry name" value="GATASE_TYPE_2"/>
    <property type="match status" value="1"/>
</dbReference>
<dbReference type="InterPro" id="IPR051786">
    <property type="entry name" value="ASN_synthetase/amidase"/>
</dbReference>
<gene>
    <name evidence="12" type="primary">asnB</name>
    <name evidence="12" type="ORF">FYK55_05195</name>
</gene>
<dbReference type="RefSeq" id="WP_150075290.1">
    <property type="nucleotide sequence ID" value="NZ_VWOX01000002.1"/>
</dbReference>
<feature type="domain" description="Glutamine amidotransferase type-2" evidence="11">
    <location>
        <begin position="2"/>
        <end position="213"/>
    </location>
</feature>
<dbReference type="Proteomes" id="UP000324479">
    <property type="component" value="Unassembled WGS sequence"/>
</dbReference>
<dbReference type="CDD" id="cd00712">
    <property type="entry name" value="AsnB"/>
    <property type="match status" value="1"/>
</dbReference>
<keyword evidence="12" id="KW-0436">Ligase</keyword>
<dbReference type="Gene3D" id="3.60.20.10">
    <property type="entry name" value="Glutamine Phosphoribosylpyrophosphate, subunit 1, domain 1"/>
    <property type="match status" value="1"/>
</dbReference>
<comment type="similarity">
    <text evidence="2">Belongs to the asparagine synthetase family.</text>
</comment>
<evidence type="ECO:0000313" key="13">
    <source>
        <dbReference type="Proteomes" id="UP000324479"/>
    </source>
</evidence>
<dbReference type="GO" id="GO:0005524">
    <property type="term" value="F:ATP binding"/>
    <property type="evidence" value="ECO:0007669"/>
    <property type="project" value="UniProtKB-KW"/>
</dbReference>
<dbReference type="SUPFAM" id="SSF56235">
    <property type="entry name" value="N-terminal nucleophile aminohydrolases (Ntn hydrolases)"/>
    <property type="match status" value="1"/>
</dbReference>
<dbReference type="PIRSF" id="PIRSF001589">
    <property type="entry name" value="Asn_synthetase_glu-h"/>
    <property type="match status" value="1"/>
</dbReference>
<dbReference type="AlphaFoldDB" id="A0A5M6DFV1"/>
<feature type="binding site" evidence="9">
    <location>
        <position position="100"/>
    </location>
    <ligand>
        <name>L-glutamine</name>
        <dbReference type="ChEBI" id="CHEBI:58359"/>
    </ligand>
</feature>
<evidence type="ECO:0000256" key="7">
    <source>
        <dbReference type="ARBA" id="ARBA00048741"/>
    </source>
</evidence>
<dbReference type="GO" id="GO:0005829">
    <property type="term" value="C:cytosol"/>
    <property type="evidence" value="ECO:0007669"/>
    <property type="project" value="TreeGrafter"/>
</dbReference>
<dbReference type="EMBL" id="VWOX01000002">
    <property type="protein sequence ID" value="KAA5546283.1"/>
    <property type="molecule type" value="Genomic_DNA"/>
</dbReference>
<evidence type="ECO:0000256" key="4">
    <source>
        <dbReference type="ARBA" id="ARBA00022741"/>
    </source>
</evidence>
<evidence type="ECO:0000256" key="8">
    <source>
        <dbReference type="PIRSR" id="PIRSR001589-1"/>
    </source>
</evidence>
<dbReference type="SUPFAM" id="SSF52402">
    <property type="entry name" value="Adenine nucleotide alpha hydrolases-like"/>
    <property type="match status" value="1"/>
</dbReference>
<dbReference type="Pfam" id="PF00733">
    <property type="entry name" value="Asn_synthase"/>
    <property type="match status" value="1"/>
</dbReference>
<dbReference type="InterPro" id="IPR017932">
    <property type="entry name" value="GATase_2_dom"/>
</dbReference>
<dbReference type="EC" id="6.3.5.4" evidence="3"/>
<sequence>MCGISGIVAKSPSAEPSLPLVRRMCDQMVHRGPDEDGYHAEGPIALGMRRLSIIDVAGGSQPIFNEDRSICVIQNGEIYNFQELRQNLIERGHQFSSHTDTEVIVHLYEEYGDEFVKHLNGMFAIAIWDRNRQGLILARDRLGKKPLYYHDGPEQFSFASEIKCLLEQPEIDRTIDPQAVLNYLTIGYINQPRSIYRLIRKLPPGSMLVVEKGTTRIRQYWSVDGEIDPALKFEDATERLKTLLFDAVKIRMISDVPLGAFLSGGVDSSIVVALMAQQSSKPVKTFFIDFDDPRYSERQYARDVATMYGTDHHELTVQPDAVGLVEQLVHYFDEPFADSSAIPTFLVSKLTRQHVTVALAGDGGDESFGGYSRYQRILARRDAVALRRLFSPLSKAAASLPGAVPGKRFLQAMALGNQEFFAGGVAELEARRLLSPEFLETIPARVSDELLTPELRKAWADPLVPYTLFDLRWYLPDDILVKVDRMSMANSLEVRAPLLDYRLVELAAKFPLEWKIKGHETKHILKHAFANQLPESVLEPRKRGFSIPLGDWLRGRLRPMLEETLNDSALERSGMFRMDAIRSLAKEHQSGVRDRSGQLWRMLFFARWLRREQASKTSAANQCVSAS</sequence>
<dbReference type="NCBIfam" id="TIGR01536">
    <property type="entry name" value="asn_synth_AEB"/>
    <property type="match status" value="1"/>
</dbReference>
<name>A0A5M6DFV1_9BACT</name>
<evidence type="ECO:0000256" key="10">
    <source>
        <dbReference type="PIRSR" id="PIRSR001589-3"/>
    </source>
</evidence>
<dbReference type="InterPro" id="IPR033738">
    <property type="entry name" value="AsnB_N"/>
</dbReference>
<reference evidence="12 13" key="1">
    <citation type="submission" date="2019-08" db="EMBL/GenBank/DDBJ databases">
        <authorList>
            <person name="Dhanesh K."/>
            <person name="Kumar G."/>
            <person name="Sasikala C."/>
            <person name="Venkata Ramana C."/>
        </authorList>
    </citation>
    <scope>NUCLEOTIDE SEQUENCE [LARGE SCALE GENOMIC DNA]</scope>
    <source>
        <strain evidence="12 13">JC645</strain>
    </source>
</reference>
<dbReference type="Pfam" id="PF13537">
    <property type="entry name" value="GATase_7"/>
    <property type="match status" value="1"/>
</dbReference>
<dbReference type="InterPro" id="IPR029055">
    <property type="entry name" value="Ntn_hydrolases_N"/>
</dbReference>
<evidence type="ECO:0000313" key="12">
    <source>
        <dbReference type="EMBL" id="KAA5546283.1"/>
    </source>
</evidence>
<comment type="caution">
    <text evidence="12">The sequence shown here is derived from an EMBL/GenBank/DDBJ whole genome shotgun (WGS) entry which is preliminary data.</text>
</comment>
<dbReference type="PANTHER" id="PTHR43284:SF1">
    <property type="entry name" value="ASPARAGINE SYNTHETASE"/>
    <property type="match status" value="1"/>
</dbReference>
<keyword evidence="4 9" id="KW-0547">Nucleotide-binding</keyword>
<keyword evidence="8" id="KW-0028">Amino-acid biosynthesis</keyword>
<dbReference type="InterPro" id="IPR006426">
    <property type="entry name" value="Asn_synth_AEB"/>
</dbReference>
<dbReference type="CDD" id="cd01991">
    <property type="entry name" value="Asn_synthase_B_C"/>
    <property type="match status" value="1"/>
</dbReference>
<protein>
    <recommendedName>
        <fullName evidence="3">asparagine synthase (glutamine-hydrolyzing)</fullName>
        <ecNumber evidence="3">6.3.5.4</ecNumber>
    </recommendedName>
</protein>
<evidence type="ECO:0000256" key="9">
    <source>
        <dbReference type="PIRSR" id="PIRSR001589-2"/>
    </source>
</evidence>
<keyword evidence="13" id="KW-1185">Reference proteome</keyword>
<keyword evidence="6 8" id="KW-0315">Glutamine amidotransferase</keyword>
<accession>A0A5M6DFV1</accession>